<name>A0A292YU50_9BACL</name>
<dbReference type="InterPro" id="IPR001451">
    <property type="entry name" value="Hexapep"/>
</dbReference>
<evidence type="ECO:0000256" key="1">
    <source>
        <dbReference type="ARBA" id="ARBA00022679"/>
    </source>
</evidence>
<dbReference type="Pfam" id="PF00132">
    <property type="entry name" value="Hexapep"/>
    <property type="match status" value="1"/>
</dbReference>
<dbReference type="InterPro" id="IPR018357">
    <property type="entry name" value="Hexapep_transf_CS"/>
</dbReference>
<protein>
    <submittedName>
        <fullName evidence="3">Acetyltransferase</fullName>
    </submittedName>
</protein>
<sequence length="180" mass="20310">MIFTNQISHYSIYEVGDWTYGTPQIYSYGDGTTLRIGKFCSMADGVILMLGGEHRSDWVTTYPFNPIFPEADQYKGHPKTKGDINIGHDVWIGKDALILSGVTIGNGAVIGARSVVTRNVPPYAIVGGNPAKIIRFRFPQDVIDELQKIAWWNWNLEQIREAWPLLLSGNVNEFIAKYRF</sequence>
<keyword evidence="2" id="KW-0677">Repeat</keyword>
<accession>A0A292YU50</accession>
<dbReference type="PANTHER" id="PTHR43300">
    <property type="entry name" value="ACETYLTRANSFERASE"/>
    <property type="match status" value="1"/>
</dbReference>
<dbReference type="PANTHER" id="PTHR43300:SF11">
    <property type="entry name" value="ACETYLTRANSFERASE RV3034C-RELATED"/>
    <property type="match status" value="1"/>
</dbReference>
<evidence type="ECO:0000313" key="4">
    <source>
        <dbReference type="Proteomes" id="UP000217785"/>
    </source>
</evidence>
<dbReference type="GO" id="GO:0016740">
    <property type="term" value="F:transferase activity"/>
    <property type="evidence" value="ECO:0007669"/>
    <property type="project" value="UniProtKB-KW"/>
</dbReference>
<proteinExistence type="predicted"/>
<dbReference type="RefSeq" id="WP_096184309.1">
    <property type="nucleotide sequence ID" value="NZ_BDUF01000112.1"/>
</dbReference>
<dbReference type="Gene3D" id="2.160.10.10">
    <property type="entry name" value="Hexapeptide repeat proteins"/>
    <property type="match status" value="1"/>
</dbReference>
<keyword evidence="1 3" id="KW-0808">Transferase</keyword>
<dbReference type="CDD" id="cd03349">
    <property type="entry name" value="LbH_XAT"/>
    <property type="match status" value="1"/>
</dbReference>
<dbReference type="PROSITE" id="PS00101">
    <property type="entry name" value="HEXAPEP_TRANSFERASES"/>
    <property type="match status" value="1"/>
</dbReference>
<dbReference type="InterPro" id="IPR011004">
    <property type="entry name" value="Trimer_LpxA-like_sf"/>
</dbReference>
<comment type="caution">
    <text evidence="3">The sequence shown here is derived from an EMBL/GenBank/DDBJ whole genome shotgun (WGS) entry which is preliminary data.</text>
</comment>
<organism evidence="3 4">
    <name type="scientific">Effusibacillus lacus</name>
    <dbReference type="NCBI Taxonomy" id="1348429"/>
    <lineage>
        <taxon>Bacteria</taxon>
        <taxon>Bacillati</taxon>
        <taxon>Bacillota</taxon>
        <taxon>Bacilli</taxon>
        <taxon>Bacillales</taxon>
        <taxon>Alicyclobacillaceae</taxon>
        <taxon>Effusibacillus</taxon>
    </lineage>
</organism>
<dbReference type="Proteomes" id="UP000217785">
    <property type="component" value="Unassembled WGS sequence"/>
</dbReference>
<keyword evidence="4" id="KW-1185">Reference proteome</keyword>
<dbReference type="InterPro" id="IPR050179">
    <property type="entry name" value="Trans_hexapeptide_repeat"/>
</dbReference>
<dbReference type="OrthoDB" id="9788080at2"/>
<dbReference type="AlphaFoldDB" id="A0A292YU50"/>
<dbReference type="EMBL" id="BDUF01000112">
    <property type="protein sequence ID" value="GAX91984.1"/>
    <property type="molecule type" value="Genomic_DNA"/>
</dbReference>
<gene>
    <name evidence="3" type="ORF">EFBL_3675</name>
</gene>
<reference evidence="4" key="1">
    <citation type="submission" date="2017-07" db="EMBL/GenBank/DDBJ databases">
        <title>Draft genome sequence of Effusibacillus lacus strain skLN1.</title>
        <authorList>
            <person name="Watanabe M."/>
            <person name="Kojima H."/>
            <person name="Fukui M."/>
        </authorList>
    </citation>
    <scope>NUCLEOTIDE SEQUENCE [LARGE SCALE GENOMIC DNA]</scope>
    <source>
        <strain evidence="4">skLN1</strain>
    </source>
</reference>
<evidence type="ECO:0000313" key="3">
    <source>
        <dbReference type="EMBL" id="GAX91984.1"/>
    </source>
</evidence>
<evidence type="ECO:0000256" key="2">
    <source>
        <dbReference type="ARBA" id="ARBA00022737"/>
    </source>
</evidence>
<dbReference type="SUPFAM" id="SSF51161">
    <property type="entry name" value="Trimeric LpxA-like enzymes"/>
    <property type="match status" value="1"/>
</dbReference>